<evidence type="ECO:0000313" key="10">
    <source>
        <dbReference type="Proteomes" id="UP000035909"/>
    </source>
</evidence>
<dbReference type="RefSeq" id="WP_047886228.1">
    <property type="nucleotide sequence ID" value="NZ_JAHRDW010000050.1"/>
</dbReference>
<dbReference type="InterPro" id="IPR016162">
    <property type="entry name" value="Ald_DH_N"/>
</dbReference>
<dbReference type="PATRIC" id="fig|320778.3.peg.3547"/>
<dbReference type="InterPro" id="IPR015590">
    <property type="entry name" value="Aldehyde_DH_dom"/>
</dbReference>
<proteinExistence type="inferred from homology"/>
<evidence type="ECO:0000256" key="5">
    <source>
        <dbReference type="ARBA" id="ARBA00060236"/>
    </source>
</evidence>
<dbReference type="Gene3D" id="3.40.309.10">
    <property type="entry name" value="Aldehyde Dehydrogenase, Chain A, domain 2"/>
    <property type="match status" value="1"/>
</dbReference>
<dbReference type="FunFam" id="3.40.309.10:FF:000012">
    <property type="entry name" value="Betaine aldehyde dehydrogenase"/>
    <property type="match status" value="1"/>
</dbReference>
<evidence type="ECO:0000256" key="1">
    <source>
        <dbReference type="ARBA" id="ARBA00009986"/>
    </source>
</evidence>
<dbReference type="EMBL" id="LDOU01000015">
    <property type="protein sequence ID" value="KLV08340.1"/>
    <property type="molecule type" value="Genomic_DNA"/>
</dbReference>
<evidence type="ECO:0000313" key="9">
    <source>
        <dbReference type="EMBL" id="KLV08340.1"/>
    </source>
</evidence>
<organism evidence="9 10">
    <name type="scientific">Photobacterium ganghwense</name>
    <dbReference type="NCBI Taxonomy" id="320778"/>
    <lineage>
        <taxon>Bacteria</taxon>
        <taxon>Pseudomonadati</taxon>
        <taxon>Pseudomonadota</taxon>
        <taxon>Gammaproteobacteria</taxon>
        <taxon>Vibrionales</taxon>
        <taxon>Vibrionaceae</taxon>
        <taxon>Photobacterium</taxon>
    </lineage>
</organism>
<comment type="caution">
    <text evidence="9">The sequence shown here is derived from an EMBL/GenBank/DDBJ whole genome shotgun (WGS) entry which is preliminary data.</text>
</comment>
<keyword evidence="10" id="KW-1185">Reference proteome</keyword>
<evidence type="ECO:0000259" key="8">
    <source>
        <dbReference type="Pfam" id="PF00171"/>
    </source>
</evidence>
<gene>
    <name evidence="9" type="ORF">ABT57_16310</name>
</gene>
<accession>A0A0J1H9G0</accession>
<dbReference type="OrthoDB" id="9812625at2"/>
<evidence type="ECO:0000256" key="3">
    <source>
        <dbReference type="ARBA" id="ARBA00037885"/>
    </source>
</evidence>
<dbReference type="STRING" id="320778.ABT57_16310"/>
<dbReference type="InterPro" id="IPR016163">
    <property type="entry name" value="Ald_DH_C"/>
</dbReference>
<feature type="active site" evidence="6">
    <location>
        <position position="273"/>
    </location>
</feature>
<dbReference type="InterPro" id="IPR016161">
    <property type="entry name" value="Ald_DH/histidinol_DH"/>
</dbReference>
<dbReference type="InterPro" id="IPR029510">
    <property type="entry name" value="Ald_DH_CS_GLU"/>
</dbReference>
<comment type="function">
    <text evidence="5">May be involved in V.cholerae virulence, as its expression is under the control of ToxR, a transcriptional activator of several genes associated with virulence.</text>
</comment>
<dbReference type="GO" id="GO:0004030">
    <property type="term" value="F:aldehyde dehydrogenase [NAD(P)+] activity"/>
    <property type="evidence" value="ECO:0007669"/>
    <property type="project" value="UniProtKB-ARBA"/>
</dbReference>
<evidence type="ECO:0000256" key="6">
    <source>
        <dbReference type="PROSITE-ProRule" id="PRU10007"/>
    </source>
</evidence>
<reference evidence="9 10" key="1">
    <citation type="submission" date="2015-05" db="EMBL/GenBank/DDBJ databases">
        <title>Photobacterium galathea sp. nov.</title>
        <authorList>
            <person name="Machado H."/>
            <person name="Gram L."/>
        </authorList>
    </citation>
    <scope>NUCLEOTIDE SEQUENCE [LARGE SCALE GENOMIC DNA]</scope>
    <source>
        <strain evidence="9 10">DSM 22954</strain>
    </source>
</reference>
<comment type="similarity">
    <text evidence="1 7">Belongs to the aldehyde dehydrogenase family.</text>
</comment>
<keyword evidence="2 7" id="KW-0560">Oxidoreductase</keyword>
<dbReference type="FunFam" id="3.40.605.10:FF:000001">
    <property type="entry name" value="Aldehyde dehydrogenase 1"/>
    <property type="match status" value="1"/>
</dbReference>
<comment type="pathway">
    <text evidence="3">Alcohol metabolism; ethanol degradation; acetate from ethanol: step 2/2.</text>
</comment>
<dbReference type="CDD" id="cd07112">
    <property type="entry name" value="ALDH_GABALDH-PuuC"/>
    <property type="match status" value="1"/>
</dbReference>
<dbReference type="PANTHER" id="PTHR11699">
    <property type="entry name" value="ALDEHYDE DEHYDROGENASE-RELATED"/>
    <property type="match status" value="1"/>
</dbReference>
<name>A0A0J1H9G0_9GAMM</name>
<dbReference type="Gene3D" id="3.40.605.10">
    <property type="entry name" value="Aldehyde Dehydrogenase, Chain A, domain 1"/>
    <property type="match status" value="1"/>
</dbReference>
<dbReference type="Pfam" id="PF00171">
    <property type="entry name" value="Aldedh"/>
    <property type="match status" value="1"/>
</dbReference>
<evidence type="ECO:0000256" key="4">
    <source>
        <dbReference type="ARBA" id="ARBA00044146"/>
    </source>
</evidence>
<evidence type="ECO:0000256" key="7">
    <source>
        <dbReference type="RuleBase" id="RU003345"/>
    </source>
</evidence>
<dbReference type="SUPFAM" id="SSF53720">
    <property type="entry name" value="ALDH-like"/>
    <property type="match status" value="1"/>
</dbReference>
<sequence length="503" mass="53711">MPLTNKSVSTVPLTKEQVFAAAECGELFAGCLVSGLSGERATIATLSPYDGKTIGKIEAGNEQVVNAAATAARTSFESGEWSALPLGERKAILQRWVALMTEHSEELAALDCVDAGKPISECLNTDIPETIHTFAWYTEAIDKVFGRIAPTDSDTLGLIVKEPIGVVGAVLPWNFPAQMFAWKVAPALAAGNAVIVKPAEQTSLSAYRMVQLAHEAGVPKGTLSLVTGLGEAVGQPLGLHPDVDVVSFTGSTEVGRLFLQYSAQSNLKEIVLECGGKSPQIIFPDVYSLDEIVGDVLNAAFWNMSENCSCGSRLLVHTSIKDALVEKLKAGLDNWKLGDPQDPQVSIGPMIEPAHFEKVRGYLARTKAEGATLVHGGGTPDIGAGLFVEPTIFDNVTPEMALFQEEVFGPILAVTTFDSEEEAVRLANDGQYGLAASLYTADIRRAHRVSRQLKAGTVSVNCFSEGCIATPFGGYKQSGFGGRDNGLEAFDQYLQTKTIWLQN</sequence>
<dbReference type="Proteomes" id="UP000035909">
    <property type="component" value="Unassembled WGS sequence"/>
</dbReference>
<evidence type="ECO:0000256" key="2">
    <source>
        <dbReference type="ARBA" id="ARBA00023002"/>
    </source>
</evidence>
<dbReference type="AlphaFoldDB" id="A0A0J1H9G0"/>
<dbReference type="PROSITE" id="PS00687">
    <property type="entry name" value="ALDEHYDE_DEHYDR_GLU"/>
    <property type="match status" value="1"/>
</dbReference>
<feature type="domain" description="Aldehyde dehydrogenase" evidence="8">
    <location>
        <begin position="40"/>
        <end position="499"/>
    </location>
</feature>
<protein>
    <recommendedName>
        <fullName evidence="4">Aldehyde dehydrogenase</fullName>
    </recommendedName>
</protein>